<accession>C6Y1Z7</accession>
<dbReference type="CDD" id="cd16026">
    <property type="entry name" value="GALNS_like"/>
    <property type="match status" value="1"/>
</dbReference>
<dbReference type="OrthoDB" id="9764377at2"/>
<dbReference type="PANTHER" id="PTHR42693">
    <property type="entry name" value="ARYLSULFATASE FAMILY MEMBER"/>
    <property type="match status" value="1"/>
</dbReference>
<comment type="similarity">
    <text evidence="1">Belongs to the sulfatase family.</text>
</comment>
<dbReference type="STRING" id="485917.Phep_2941"/>
<evidence type="ECO:0000256" key="3">
    <source>
        <dbReference type="ARBA" id="ARBA00022801"/>
    </source>
</evidence>
<name>C6Y1Z7_PEDHD</name>
<dbReference type="GO" id="GO:0004065">
    <property type="term" value="F:arylsulfatase activity"/>
    <property type="evidence" value="ECO:0007669"/>
    <property type="project" value="TreeGrafter"/>
</dbReference>
<dbReference type="InterPro" id="IPR017850">
    <property type="entry name" value="Alkaline_phosphatase_core_sf"/>
</dbReference>
<dbReference type="AlphaFoldDB" id="C6Y1Z7"/>
<reference evidence="6 7" key="1">
    <citation type="journal article" date="2009" name="Stand. Genomic Sci.">
        <title>Complete genome sequence of Pedobacter heparinus type strain (HIM 762-3).</title>
        <authorList>
            <person name="Han C."/>
            <person name="Spring S."/>
            <person name="Lapidus A."/>
            <person name="Del Rio T.G."/>
            <person name="Tice H."/>
            <person name="Copeland A."/>
            <person name="Cheng J.F."/>
            <person name="Lucas S."/>
            <person name="Chen F."/>
            <person name="Nolan M."/>
            <person name="Bruce D."/>
            <person name="Goodwin L."/>
            <person name="Pitluck S."/>
            <person name="Ivanova N."/>
            <person name="Mavromatis K."/>
            <person name="Mikhailova N."/>
            <person name="Pati A."/>
            <person name="Chen A."/>
            <person name="Palaniappan K."/>
            <person name="Land M."/>
            <person name="Hauser L."/>
            <person name="Chang Y.J."/>
            <person name="Jeffries C.C."/>
            <person name="Saunders E."/>
            <person name="Chertkov O."/>
            <person name="Brettin T."/>
            <person name="Goker M."/>
            <person name="Rohde M."/>
            <person name="Bristow J."/>
            <person name="Eisen J.A."/>
            <person name="Markowitz V."/>
            <person name="Hugenholtz P."/>
            <person name="Kyrpides N.C."/>
            <person name="Klenk H.P."/>
            <person name="Detter J.C."/>
        </authorList>
    </citation>
    <scope>NUCLEOTIDE SEQUENCE [LARGE SCALE GENOMIC DNA]</scope>
    <source>
        <strain evidence="7">ATCC 13125 / DSM 2366 / CIP 104194 / JCM 7457 / NBRC 12017 / NCIMB 9290 / NRRL B-14731 / HIM 762-3</strain>
    </source>
</reference>
<keyword evidence="3" id="KW-0378">Hydrolase</keyword>
<sequence length="480" mass="52842">MKTGLFILSFCCFFAAGRAQTTKTQRPNVIIINMDDMGYGDTEPYGMTGIPTPNFNKAAKEGMRFTHFNAAQAICSPSRAALLTGCYPNRIGLRGALSPDSKIALDTAEETIASLLKKAGYKTAMLGKWHLGSKAPNLPLHYGFDSFYGLPYSNDMWPVDYEGKPQAAVAGKKSYPELPLLDGDKPADYVRTPDDQAMLTGTFTRKAVRFIENNKSAPFFLYLAHPMPHVPLAASAAFRGKSELGLFGDVIMELDWSVGEIMKSLDRNKIASNTILIIMSDNGPWLRFGNHAGSSGGFRGGKMTIWDGGTRVPCIIRWPGKVEAGSVNSNLITNMDILPTLLQLSHAAPPEKKIDGISFADLLLGRSDKAPRQVFYYYYNENSLKAVRYKNWKLVLPHTSVSYTSDIHGKDGFPGAATRAEVKMALYDLAHDPGEAYDVQQQYPELVQKMLVFVEEARADMGDDLTGRKGKNLRQPAIVN</sequence>
<evidence type="ECO:0000256" key="1">
    <source>
        <dbReference type="ARBA" id="ARBA00008779"/>
    </source>
</evidence>
<dbReference type="PROSITE" id="PS00523">
    <property type="entry name" value="SULFATASE_1"/>
    <property type="match status" value="1"/>
</dbReference>
<keyword evidence="7" id="KW-1185">Reference proteome</keyword>
<evidence type="ECO:0000256" key="4">
    <source>
        <dbReference type="ARBA" id="ARBA00022837"/>
    </source>
</evidence>
<dbReference type="eggNOG" id="COG3119">
    <property type="taxonomic scope" value="Bacteria"/>
</dbReference>
<keyword evidence="2" id="KW-0479">Metal-binding</keyword>
<dbReference type="SUPFAM" id="SSF53649">
    <property type="entry name" value="Alkaline phosphatase-like"/>
    <property type="match status" value="1"/>
</dbReference>
<dbReference type="PANTHER" id="PTHR42693:SF53">
    <property type="entry name" value="ENDO-4-O-SULFATASE"/>
    <property type="match status" value="1"/>
</dbReference>
<dbReference type="EMBL" id="CP001681">
    <property type="protein sequence ID" value="ACU05139.1"/>
    <property type="molecule type" value="Genomic_DNA"/>
</dbReference>
<evidence type="ECO:0000313" key="6">
    <source>
        <dbReference type="EMBL" id="ACU05139.1"/>
    </source>
</evidence>
<dbReference type="Gene3D" id="3.30.1120.10">
    <property type="match status" value="1"/>
</dbReference>
<dbReference type="HOGENOM" id="CLU_006332_10_4_10"/>
<organism evidence="6 7">
    <name type="scientific">Pedobacter heparinus (strain ATCC 13125 / DSM 2366 / CIP 104194 / JCM 7457 / NBRC 12017 / NCIMB 9290 / NRRL B-14731 / HIM 762-3)</name>
    <dbReference type="NCBI Taxonomy" id="485917"/>
    <lineage>
        <taxon>Bacteria</taxon>
        <taxon>Pseudomonadati</taxon>
        <taxon>Bacteroidota</taxon>
        <taxon>Sphingobacteriia</taxon>
        <taxon>Sphingobacteriales</taxon>
        <taxon>Sphingobacteriaceae</taxon>
        <taxon>Pedobacter</taxon>
    </lineage>
</organism>
<dbReference type="InterPro" id="IPR024607">
    <property type="entry name" value="Sulfatase_CS"/>
</dbReference>
<keyword evidence="4" id="KW-0106">Calcium</keyword>
<dbReference type="InterPro" id="IPR000917">
    <property type="entry name" value="Sulfatase_N"/>
</dbReference>
<dbReference type="KEGG" id="phe:Phep_2941"/>
<protein>
    <submittedName>
        <fullName evidence="6">Sulfatase</fullName>
    </submittedName>
</protein>
<dbReference type="GO" id="GO:0046872">
    <property type="term" value="F:metal ion binding"/>
    <property type="evidence" value="ECO:0007669"/>
    <property type="project" value="UniProtKB-KW"/>
</dbReference>
<dbReference type="InterPro" id="IPR050738">
    <property type="entry name" value="Sulfatase"/>
</dbReference>
<feature type="domain" description="Sulfatase N-terminal" evidence="5">
    <location>
        <begin position="27"/>
        <end position="345"/>
    </location>
</feature>
<gene>
    <name evidence="6" type="ordered locus">Phep_2941</name>
</gene>
<evidence type="ECO:0000313" key="7">
    <source>
        <dbReference type="Proteomes" id="UP000000852"/>
    </source>
</evidence>
<proteinExistence type="inferred from homology"/>
<dbReference type="Pfam" id="PF00884">
    <property type="entry name" value="Sulfatase"/>
    <property type="match status" value="1"/>
</dbReference>
<dbReference type="Pfam" id="PF14707">
    <property type="entry name" value="Sulfatase_C"/>
    <property type="match status" value="1"/>
</dbReference>
<dbReference type="Proteomes" id="UP000000852">
    <property type="component" value="Chromosome"/>
</dbReference>
<dbReference type="RefSeq" id="WP_015808749.1">
    <property type="nucleotide sequence ID" value="NC_013061.1"/>
</dbReference>
<evidence type="ECO:0000259" key="5">
    <source>
        <dbReference type="Pfam" id="PF00884"/>
    </source>
</evidence>
<evidence type="ECO:0000256" key="2">
    <source>
        <dbReference type="ARBA" id="ARBA00022723"/>
    </source>
</evidence>
<dbReference type="Gene3D" id="3.40.720.10">
    <property type="entry name" value="Alkaline Phosphatase, subunit A"/>
    <property type="match status" value="1"/>
</dbReference>